<dbReference type="Gene3D" id="3.40.50.2020">
    <property type="match status" value="1"/>
</dbReference>
<dbReference type="RefSeq" id="WP_106259418.1">
    <property type="nucleotide sequence ID" value="NZ_CAWNSW010000031.1"/>
</dbReference>
<reference evidence="3" key="1">
    <citation type="submission" date="2018-02" db="EMBL/GenBank/DDBJ databases">
        <authorList>
            <person name="Moore K."/>
            <person name="Momper L."/>
        </authorList>
    </citation>
    <scope>NUCLEOTIDE SEQUENCE [LARGE SCALE GENOMIC DNA]</scope>
    <source>
        <strain evidence="3">ULC18</strain>
    </source>
</reference>
<dbReference type="InterPro" id="IPR029057">
    <property type="entry name" value="PRTase-like"/>
</dbReference>
<dbReference type="InterPro" id="IPR000836">
    <property type="entry name" value="PRTase_dom"/>
</dbReference>
<comment type="caution">
    <text evidence="2">The sequence shown here is derived from an EMBL/GenBank/DDBJ whole genome shotgun (WGS) entry which is preliminary data.</text>
</comment>
<accession>A0A2T1DX20</accession>
<dbReference type="Gene3D" id="3.30.1310.20">
    <property type="entry name" value="PRTase-like"/>
    <property type="match status" value="1"/>
</dbReference>
<keyword evidence="2" id="KW-0328">Glycosyltransferase</keyword>
<dbReference type="OrthoDB" id="9810066at2"/>
<dbReference type="CDD" id="cd06223">
    <property type="entry name" value="PRTases_typeI"/>
    <property type="match status" value="1"/>
</dbReference>
<dbReference type="EMBL" id="PVWK01000133">
    <property type="protein sequence ID" value="PSB25063.1"/>
    <property type="molecule type" value="Genomic_DNA"/>
</dbReference>
<proteinExistence type="predicted"/>
<gene>
    <name evidence="2" type="ORF">C7B82_24635</name>
</gene>
<dbReference type="GO" id="GO:0016757">
    <property type="term" value="F:glycosyltransferase activity"/>
    <property type="evidence" value="ECO:0007669"/>
    <property type="project" value="UniProtKB-KW"/>
</dbReference>
<evidence type="ECO:0000313" key="3">
    <source>
        <dbReference type="Proteomes" id="UP000239576"/>
    </source>
</evidence>
<evidence type="ECO:0000313" key="2">
    <source>
        <dbReference type="EMBL" id="PSB25063.1"/>
    </source>
</evidence>
<dbReference type="Proteomes" id="UP000239576">
    <property type="component" value="Unassembled WGS sequence"/>
</dbReference>
<protein>
    <submittedName>
        <fullName evidence="2">Phosphoribosyltransferase</fullName>
    </submittedName>
</protein>
<keyword evidence="3" id="KW-1185">Reference proteome</keyword>
<dbReference type="SUPFAM" id="SSF53271">
    <property type="entry name" value="PRTase-like"/>
    <property type="match status" value="1"/>
</dbReference>
<dbReference type="AlphaFoldDB" id="A0A2T1DX20"/>
<keyword evidence="2" id="KW-0808">Transferase</keyword>
<name>A0A2T1DX20_9CYAN</name>
<feature type="domain" description="Phosphoribosyltransferase" evidence="1">
    <location>
        <begin position="19"/>
        <end position="194"/>
    </location>
</feature>
<sequence length="241" mass="26146">MSFLPFRDTHSIAYFADRHEAGEKLAQAVLYEVKQQPELETARFVVYALPKGGLPIAAPIAALLGCPLDVIVAKKITRPDNVELAIGAVTADGHVVWDAHRRGLSVLPSYIDPRTSVATFAPSNQYDEALYEALCHAQAQLAELSPDSPRFSPQGAIAILVDDGIATGMTIAAAVKAVRSQRPAQIWLCAPVAPLELMPLLQSYGDRVIVLATPHPFYSVSRFYKAFPQVSMAEAAAYLQY</sequence>
<organism evidence="2 3">
    <name type="scientific">Stenomitos frigidus ULC18</name>
    <dbReference type="NCBI Taxonomy" id="2107698"/>
    <lineage>
        <taxon>Bacteria</taxon>
        <taxon>Bacillati</taxon>
        <taxon>Cyanobacteriota</taxon>
        <taxon>Cyanophyceae</taxon>
        <taxon>Leptolyngbyales</taxon>
        <taxon>Leptolyngbyaceae</taxon>
        <taxon>Stenomitos</taxon>
    </lineage>
</organism>
<dbReference type="Pfam" id="PF00156">
    <property type="entry name" value="Pribosyltran"/>
    <property type="match status" value="1"/>
</dbReference>
<evidence type="ECO:0000259" key="1">
    <source>
        <dbReference type="Pfam" id="PF00156"/>
    </source>
</evidence>
<reference evidence="2 3" key="2">
    <citation type="submission" date="2018-03" db="EMBL/GenBank/DDBJ databases">
        <title>The ancient ancestry and fast evolution of plastids.</title>
        <authorList>
            <person name="Moore K.R."/>
            <person name="Magnabosco C."/>
            <person name="Momper L."/>
            <person name="Gold D.A."/>
            <person name="Bosak T."/>
            <person name="Fournier G.P."/>
        </authorList>
    </citation>
    <scope>NUCLEOTIDE SEQUENCE [LARGE SCALE GENOMIC DNA]</scope>
    <source>
        <strain evidence="2 3">ULC18</strain>
    </source>
</reference>